<evidence type="ECO:0000313" key="5">
    <source>
        <dbReference type="Ensembl" id="ENSCMUP00000014682.2"/>
    </source>
</evidence>
<proteinExistence type="predicted"/>
<name>A0A8C3E636_CORMO</name>
<dbReference type="SMART" id="SM00034">
    <property type="entry name" value="CLECT"/>
    <property type="match status" value="1"/>
</dbReference>
<keyword evidence="6" id="KW-1185">Reference proteome</keyword>
<evidence type="ECO:0000256" key="2">
    <source>
        <dbReference type="ARBA" id="ARBA00022525"/>
    </source>
</evidence>
<dbReference type="GO" id="GO:0008083">
    <property type="term" value="F:growth factor activity"/>
    <property type="evidence" value="ECO:0007669"/>
    <property type="project" value="TreeGrafter"/>
</dbReference>
<dbReference type="GO" id="GO:0030246">
    <property type="term" value="F:carbohydrate binding"/>
    <property type="evidence" value="ECO:0007669"/>
    <property type="project" value="UniProtKB-KW"/>
</dbReference>
<dbReference type="GO" id="GO:0001503">
    <property type="term" value="P:ossification"/>
    <property type="evidence" value="ECO:0007669"/>
    <property type="project" value="TreeGrafter"/>
</dbReference>
<gene>
    <name evidence="5" type="primary">LOC116447648</name>
</gene>
<dbReference type="SUPFAM" id="SSF56436">
    <property type="entry name" value="C-type lectin-like"/>
    <property type="match status" value="1"/>
</dbReference>
<dbReference type="AlphaFoldDB" id="A0A8C3E636"/>
<dbReference type="InterPro" id="IPR016186">
    <property type="entry name" value="C-type_lectin-like/link_sf"/>
</dbReference>
<dbReference type="PROSITE" id="PS50041">
    <property type="entry name" value="C_TYPE_LECTIN_2"/>
    <property type="match status" value="1"/>
</dbReference>
<protein>
    <submittedName>
        <fullName evidence="5">Uncharacterized protein</fullName>
    </submittedName>
</protein>
<dbReference type="Gene3D" id="3.10.100.10">
    <property type="entry name" value="Mannose-Binding Protein A, subunit A"/>
    <property type="match status" value="1"/>
</dbReference>
<dbReference type="InterPro" id="IPR001304">
    <property type="entry name" value="C-type_lectin-like"/>
</dbReference>
<dbReference type="InterPro" id="IPR051663">
    <property type="entry name" value="CLec_Tetranectin-domain"/>
</dbReference>
<dbReference type="Ensembl" id="ENSCMUT00000015764.2">
    <property type="protein sequence ID" value="ENSCMUP00000014682.2"/>
    <property type="gene ID" value="ENSCMUG00000009166.2"/>
</dbReference>
<evidence type="ECO:0000256" key="4">
    <source>
        <dbReference type="ARBA" id="ARBA00022734"/>
    </source>
</evidence>
<sequence>MMLSPQLHKILAVAFFLLPFCAQGKPAGLLSRFPFKPFFGGGLDEGQIPDFTPPAATENGDIIHQLEYRISRLEGVLLLNKMITEFRGKIFATNGKRADFDATVEKCREAGGSIATPRNPGENDAILYFVKYFNTYAYLGIKQSLIPGKFQLLNGTPLSYTNWYSNEPSGQGEEECVEMYTDGTWNDKSSPVSACTDQLTRSVFSLA</sequence>
<evidence type="ECO:0000256" key="3">
    <source>
        <dbReference type="ARBA" id="ARBA00022729"/>
    </source>
</evidence>
<organism evidence="5 6">
    <name type="scientific">Corvus moneduloides</name>
    <name type="common">New Caledonian crow</name>
    <dbReference type="NCBI Taxonomy" id="1196302"/>
    <lineage>
        <taxon>Eukaryota</taxon>
        <taxon>Metazoa</taxon>
        <taxon>Chordata</taxon>
        <taxon>Craniata</taxon>
        <taxon>Vertebrata</taxon>
        <taxon>Euteleostomi</taxon>
        <taxon>Archelosauria</taxon>
        <taxon>Archosauria</taxon>
        <taxon>Dinosauria</taxon>
        <taxon>Saurischia</taxon>
        <taxon>Theropoda</taxon>
        <taxon>Coelurosauria</taxon>
        <taxon>Aves</taxon>
        <taxon>Neognathae</taxon>
        <taxon>Neoaves</taxon>
        <taxon>Telluraves</taxon>
        <taxon>Australaves</taxon>
        <taxon>Passeriformes</taxon>
        <taxon>Corvoidea</taxon>
        <taxon>Corvidae</taxon>
        <taxon>Corvus</taxon>
    </lineage>
</organism>
<reference evidence="5" key="3">
    <citation type="submission" date="2025-09" db="UniProtKB">
        <authorList>
            <consortium name="Ensembl"/>
        </authorList>
    </citation>
    <scope>IDENTIFICATION</scope>
</reference>
<dbReference type="PANTHER" id="PTHR22799:SF1">
    <property type="entry name" value="C-TYPE LECTIN DOMAIN FAMILY 11 MEMBER A"/>
    <property type="match status" value="1"/>
</dbReference>
<evidence type="ECO:0000313" key="6">
    <source>
        <dbReference type="Proteomes" id="UP000694553"/>
    </source>
</evidence>
<dbReference type="InterPro" id="IPR016187">
    <property type="entry name" value="CTDL_fold"/>
</dbReference>
<keyword evidence="2" id="KW-0964">Secreted</keyword>
<dbReference type="Proteomes" id="UP000694553">
    <property type="component" value="Unassembled WGS sequence"/>
</dbReference>
<accession>A0A8C3E636</accession>
<reference evidence="5" key="2">
    <citation type="submission" date="2025-08" db="UniProtKB">
        <authorList>
            <consortium name="Ensembl"/>
        </authorList>
    </citation>
    <scope>IDENTIFICATION</scope>
</reference>
<evidence type="ECO:0000256" key="1">
    <source>
        <dbReference type="ARBA" id="ARBA00004613"/>
    </source>
</evidence>
<dbReference type="Pfam" id="PF00059">
    <property type="entry name" value="Lectin_C"/>
    <property type="match status" value="1"/>
</dbReference>
<dbReference type="PANTHER" id="PTHR22799">
    <property type="entry name" value="TETRANECTIN-RELATED"/>
    <property type="match status" value="1"/>
</dbReference>
<keyword evidence="4" id="KW-0430">Lectin</keyword>
<comment type="subcellular location">
    <subcellularLocation>
        <location evidence="1">Secreted</location>
    </subcellularLocation>
</comment>
<accession>A0A8U7MQS0</accession>
<keyword evidence="3" id="KW-0732">Signal</keyword>
<reference evidence="6" key="1">
    <citation type="submission" date="2019-10" db="EMBL/GenBank/DDBJ databases">
        <title>Corvus moneduloides (New Caledonian crow) genome, bCorMon1, primary haplotype.</title>
        <authorList>
            <person name="Rutz C."/>
            <person name="Fungtammasan C."/>
            <person name="Mountcastle J."/>
            <person name="Formenti G."/>
            <person name="Chow W."/>
            <person name="Howe K."/>
            <person name="Steele M.P."/>
            <person name="Fernandes J."/>
            <person name="Gilbert M.T.P."/>
            <person name="Fedrigo O."/>
            <person name="Jarvis E.D."/>
            <person name="Gemmell N."/>
        </authorList>
    </citation>
    <scope>NUCLEOTIDE SEQUENCE [LARGE SCALE GENOMIC DNA]</scope>
</reference>
<dbReference type="GO" id="GO:0005615">
    <property type="term" value="C:extracellular space"/>
    <property type="evidence" value="ECO:0007669"/>
    <property type="project" value="TreeGrafter"/>
</dbReference>